<dbReference type="Proteomes" id="UP000712281">
    <property type="component" value="Unassembled WGS sequence"/>
</dbReference>
<comment type="caution">
    <text evidence="1">The sequence shown here is derived from an EMBL/GenBank/DDBJ whole genome shotgun (WGS) entry which is preliminary data.</text>
</comment>
<accession>A0A8S9ICN9</accession>
<organism evidence="1 2">
    <name type="scientific">Brassica cretica</name>
    <name type="common">Mustard</name>
    <dbReference type="NCBI Taxonomy" id="69181"/>
    <lineage>
        <taxon>Eukaryota</taxon>
        <taxon>Viridiplantae</taxon>
        <taxon>Streptophyta</taxon>
        <taxon>Embryophyta</taxon>
        <taxon>Tracheophyta</taxon>
        <taxon>Spermatophyta</taxon>
        <taxon>Magnoliopsida</taxon>
        <taxon>eudicotyledons</taxon>
        <taxon>Gunneridae</taxon>
        <taxon>Pentapetalae</taxon>
        <taxon>rosids</taxon>
        <taxon>malvids</taxon>
        <taxon>Brassicales</taxon>
        <taxon>Brassicaceae</taxon>
        <taxon>Brassiceae</taxon>
        <taxon>Brassica</taxon>
    </lineage>
</organism>
<dbReference type="AlphaFoldDB" id="A0A8S9ICN9"/>
<name>A0A8S9ICN9_BRACR</name>
<gene>
    <name evidence="1" type="ORF">F2Q68_00026298</name>
</gene>
<evidence type="ECO:0000313" key="2">
    <source>
        <dbReference type="Proteomes" id="UP000712281"/>
    </source>
</evidence>
<sequence length="433" mass="47905">MDENCMVLSGDWVCGDVGTWDFVIEKNRMGCMVQIYDGIGCKELEGNVLREFKLDEGRFRVSLSYWPPTSFELATGIRTPPVLITNEGPVKYFCQHQKVKGGMNLFAKFELKTDNVDNEVVDDSGMGYVPPEAARFVEKRDLGCGSSKKGYLSSAASKTRVIDIADDSGLGFVSPEASRFGGRSDLGCGSSKNGYVSSPYKKSRVIDIADDDELVREVEKLEEKIMSEGVKGGSSKGEDESGFSLATYEEENFEMDEISVRPRGYDKEFWSPLLARDFGGSAAVNVVYNEDEIVEVSKIYPQAKHGVCIVHLARNVNSRFSSKNLAKMVTAAAMAHSVGEFRDYYGKIRAASSAETYACVISPHGDARDVDIPEEVSSHVVYPPNTKRQPGRRRKTRIPSTGEIRAPKKKVSKNRCGRCREEGHNRTNCTVPI</sequence>
<proteinExistence type="predicted"/>
<evidence type="ECO:0000313" key="1">
    <source>
        <dbReference type="EMBL" id="KAF2567303.1"/>
    </source>
</evidence>
<protein>
    <recommendedName>
        <fullName evidence="3">MULE transposase domain-containing protein</fullName>
    </recommendedName>
</protein>
<dbReference type="EMBL" id="QGKW02001911">
    <property type="protein sequence ID" value="KAF2567303.1"/>
    <property type="molecule type" value="Genomic_DNA"/>
</dbReference>
<evidence type="ECO:0008006" key="3">
    <source>
        <dbReference type="Google" id="ProtNLM"/>
    </source>
</evidence>
<reference evidence="1" key="1">
    <citation type="submission" date="2019-12" db="EMBL/GenBank/DDBJ databases">
        <title>Genome sequencing and annotation of Brassica cretica.</title>
        <authorList>
            <person name="Studholme D.J."/>
            <person name="Sarris P.F."/>
        </authorList>
    </citation>
    <scope>NUCLEOTIDE SEQUENCE</scope>
    <source>
        <strain evidence="1">PFS-001/15</strain>
        <tissue evidence="1">Leaf</tissue>
    </source>
</reference>